<dbReference type="OrthoDB" id="7346017at2"/>
<proteinExistence type="predicted"/>
<evidence type="ECO:0000313" key="2">
    <source>
        <dbReference type="EMBL" id="OYQ32370.1"/>
    </source>
</evidence>
<evidence type="ECO:0008006" key="4">
    <source>
        <dbReference type="Google" id="ProtNLM"/>
    </source>
</evidence>
<keyword evidence="1" id="KW-1133">Transmembrane helix</keyword>
<reference evidence="2 3" key="1">
    <citation type="submission" date="2017-07" db="EMBL/GenBank/DDBJ databases">
        <title>Niveispirillum cyanobacteriorum sp. nov., isolated from cyanobacterial aggregates in a eutrophic lake.</title>
        <authorList>
            <person name="Cai H."/>
        </authorList>
    </citation>
    <scope>NUCLEOTIDE SEQUENCE [LARGE SCALE GENOMIC DNA]</scope>
    <source>
        <strain evidence="3">TH1-14</strain>
    </source>
</reference>
<feature type="transmembrane region" description="Helical" evidence="1">
    <location>
        <begin position="206"/>
        <end position="225"/>
    </location>
</feature>
<keyword evidence="1" id="KW-0812">Transmembrane</keyword>
<feature type="transmembrane region" description="Helical" evidence="1">
    <location>
        <begin position="155"/>
        <end position="173"/>
    </location>
</feature>
<protein>
    <recommendedName>
        <fullName evidence="4">DUF4013 domain-containing protein</fullName>
    </recommendedName>
</protein>
<dbReference type="AlphaFoldDB" id="A0A255YVC4"/>
<evidence type="ECO:0000313" key="3">
    <source>
        <dbReference type="Proteomes" id="UP000216998"/>
    </source>
</evidence>
<dbReference type="Proteomes" id="UP000216998">
    <property type="component" value="Unassembled WGS sequence"/>
</dbReference>
<dbReference type="RefSeq" id="WP_094457407.1">
    <property type="nucleotide sequence ID" value="NZ_NOXU01000031.1"/>
</dbReference>
<feature type="transmembrane region" description="Helical" evidence="1">
    <location>
        <begin position="55"/>
        <end position="73"/>
    </location>
</feature>
<comment type="caution">
    <text evidence="2">The sequence shown here is derived from an EMBL/GenBank/DDBJ whole genome shotgun (WGS) entry which is preliminary data.</text>
</comment>
<feature type="transmembrane region" description="Helical" evidence="1">
    <location>
        <begin position="232"/>
        <end position="258"/>
    </location>
</feature>
<feature type="transmembrane region" description="Helical" evidence="1">
    <location>
        <begin position="103"/>
        <end position="127"/>
    </location>
</feature>
<dbReference type="EMBL" id="NOXU01000031">
    <property type="protein sequence ID" value="OYQ32370.1"/>
    <property type="molecule type" value="Genomic_DNA"/>
</dbReference>
<accession>A0A255YVC4</accession>
<name>A0A255YVC4_9PROT</name>
<evidence type="ECO:0000256" key="1">
    <source>
        <dbReference type="SAM" id="Phobius"/>
    </source>
</evidence>
<organism evidence="2 3">
    <name type="scientific">Niveispirillum lacus</name>
    <dbReference type="NCBI Taxonomy" id="1981099"/>
    <lineage>
        <taxon>Bacteria</taxon>
        <taxon>Pseudomonadati</taxon>
        <taxon>Pseudomonadota</taxon>
        <taxon>Alphaproteobacteria</taxon>
        <taxon>Rhodospirillales</taxon>
        <taxon>Azospirillaceae</taxon>
        <taxon>Niveispirillum</taxon>
    </lineage>
</organism>
<sequence length="278" mass="29952">MNFRDAWRESLAIYLLLLSDPGRVLRFAGAPALILAALGIAQMTRSQDDGSGGSLLLLLSVICMIWSLGVWTVRWSRFLLLGEDGPQFWDMPFEGRNWRVGGILLSMMMLSAVASILPATVVMTLLASVTGHRLATNPSQGPADAAAMASAMPDWFFLTTYIVIILMTLWPVARLGPAIGSVVQDGKFVMGASWKATGHLGGLPPLLALILVNLLQVPAVFLWLTGLQSNSLVLLILANVVLSITHPLVTAMTALLWARIYGVAIGPYQSAITARDEE</sequence>
<keyword evidence="1" id="KW-0472">Membrane</keyword>
<keyword evidence="3" id="KW-1185">Reference proteome</keyword>
<gene>
    <name evidence="2" type="ORF">CHU95_16335</name>
</gene>
<feature type="transmembrane region" description="Helical" evidence="1">
    <location>
        <begin position="24"/>
        <end position="43"/>
    </location>
</feature>